<protein>
    <recommendedName>
        <fullName evidence="3">N-acetylglutamate synthase</fullName>
    </recommendedName>
</protein>
<dbReference type="Pfam" id="PF26421">
    <property type="entry name" value="Avidin_like"/>
    <property type="match status" value="1"/>
</dbReference>
<organism evidence="1 2">
    <name type="scientific">Georgenia thermotolerans</name>
    <dbReference type="NCBI Taxonomy" id="527326"/>
    <lineage>
        <taxon>Bacteria</taxon>
        <taxon>Bacillati</taxon>
        <taxon>Actinomycetota</taxon>
        <taxon>Actinomycetes</taxon>
        <taxon>Micrococcales</taxon>
        <taxon>Bogoriellaceae</taxon>
        <taxon>Georgenia</taxon>
    </lineage>
</organism>
<dbReference type="AlphaFoldDB" id="A0A7J5UQY8"/>
<dbReference type="Proteomes" id="UP000451860">
    <property type="component" value="Unassembled WGS sequence"/>
</dbReference>
<keyword evidence="2" id="KW-1185">Reference proteome</keyword>
<sequence length="135" mass="14535">MTTTSHAPAAPASPATVSLDGKVFAGVSNSSTGQVGGATRFRYREDDDVVWAEYAGGEVVRGFLVGTRQGDHLHFRYTHLDADRATANGVCDSRIVVLADGRVRLEESWAWESRPERGTSVVEEVRALEGEQDAG</sequence>
<dbReference type="InterPro" id="IPR058595">
    <property type="entry name" value="Avidin-like"/>
</dbReference>
<comment type="caution">
    <text evidence="1">The sequence shown here is derived from an EMBL/GenBank/DDBJ whole genome shotgun (WGS) entry which is preliminary data.</text>
</comment>
<gene>
    <name evidence="1" type="ORF">GB883_07225</name>
</gene>
<evidence type="ECO:0008006" key="3">
    <source>
        <dbReference type="Google" id="ProtNLM"/>
    </source>
</evidence>
<dbReference type="OrthoDB" id="5684515at2"/>
<proteinExistence type="predicted"/>
<dbReference type="RefSeq" id="WP_152203301.1">
    <property type="nucleotide sequence ID" value="NZ_VUKF01000025.1"/>
</dbReference>
<dbReference type="EMBL" id="WHJE01000023">
    <property type="protein sequence ID" value="KAE8764759.1"/>
    <property type="molecule type" value="Genomic_DNA"/>
</dbReference>
<name>A0A7J5UQY8_9MICO</name>
<evidence type="ECO:0000313" key="1">
    <source>
        <dbReference type="EMBL" id="KAE8764759.1"/>
    </source>
</evidence>
<accession>A0A7J5UQY8</accession>
<evidence type="ECO:0000313" key="2">
    <source>
        <dbReference type="Proteomes" id="UP000451860"/>
    </source>
</evidence>
<reference evidence="1 2" key="1">
    <citation type="submission" date="2019-10" db="EMBL/GenBank/DDBJ databases">
        <title>Georgenia wutianyii sp. nov. and Georgenia yuyongxinii sp. nov. isolated from plateau pika (Ochotona curzoniae) in the Qinghai-Tibet plateau of China.</title>
        <authorList>
            <person name="Tian Z."/>
        </authorList>
    </citation>
    <scope>NUCLEOTIDE SEQUENCE [LARGE SCALE GENOMIC DNA]</scope>
    <source>
        <strain evidence="1 2">DSM 21501</strain>
    </source>
</reference>